<comment type="subcellular location">
    <subcellularLocation>
        <location evidence="1">Nucleus</location>
    </subcellularLocation>
</comment>
<dbReference type="SUPFAM" id="SSF48371">
    <property type="entry name" value="ARM repeat"/>
    <property type="match status" value="1"/>
</dbReference>
<evidence type="ECO:0000313" key="8">
    <source>
        <dbReference type="Proteomes" id="UP000002320"/>
    </source>
</evidence>
<dbReference type="OrthoDB" id="361362at2759"/>
<dbReference type="InParanoid" id="B0XDA0"/>
<feature type="region of interest" description="Disordered" evidence="4">
    <location>
        <begin position="248"/>
        <end position="277"/>
    </location>
</feature>
<evidence type="ECO:0000256" key="3">
    <source>
        <dbReference type="ARBA" id="ARBA00023242"/>
    </source>
</evidence>
<comment type="similarity">
    <text evidence="2">Belongs to the IPI1/TEX10 family.</text>
</comment>
<evidence type="ECO:0000259" key="5">
    <source>
        <dbReference type="Pfam" id="PF12333"/>
    </source>
</evidence>
<gene>
    <name evidence="7" type="primary">6051136</name>
    <name evidence="6" type="ORF">CpipJ_CPIJ016905</name>
</gene>
<evidence type="ECO:0000256" key="2">
    <source>
        <dbReference type="ARBA" id="ARBA00006427"/>
    </source>
</evidence>
<evidence type="ECO:0000256" key="1">
    <source>
        <dbReference type="ARBA" id="ARBA00004123"/>
    </source>
</evidence>
<reference evidence="6" key="1">
    <citation type="submission" date="2007-03" db="EMBL/GenBank/DDBJ databases">
        <title>Annotation of Culex pipiens quinquefasciatus.</title>
        <authorList>
            <consortium name="The Broad Institute Genome Sequencing Platform"/>
            <person name="Atkinson P.W."/>
            <person name="Hemingway J."/>
            <person name="Christensen B.M."/>
            <person name="Higgs S."/>
            <person name="Kodira C."/>
            <person name="Hannick L."/>
            <person name="Megy K."/>
            <person name="O'Leary S."/>
            <person name="Pearson M."/>
            <person name="Haas B.J."/>
            <person name="Mauceli E."/>
            <person name="Wortman J.R."/>
            <person name="Lee N.H."/>
            <person name="Guigo R."/>
            <person name="Stanke M."/>
            <person name="Alvarado L."/>
            <person name="Amedeo P."/>
            <person name="Antoine C.H."/>
            <person name="Arensburger P."/>
            <person name="Bidwell S.L."/>
            <person name="Crawford M."/>
            <person name="Camaro F."/>
            <person name="Devon K."/>
            <person name="Engels R."/>
            <person name="Hammond M."/>
            <person name="Howarth C."/>
            <person name="Koehrsen M."/>
            <person name="Lawson D."/>
            <person name="Montgomery P."/>
            <person name="Nene V."/>
            <person name="Nusbaum C."/>
            <person name="Puiu D."/>
            <person name="Romero-Severson J."/>
            <person name="Severson D.W."/>
            <person name="Shumway M."/>
            <person name="Sisk P."/>
            <person name="Stolte C."/>
            <person name="Zeng Q."/>
            <person name="Eisenstadt E."/>
            <person name="Fraser-Liggett C."/>
            <person name="Strausberg R."/>
            <person name="Galagan J."/>
            <person name="Birren B."/>
            <person name="Collins F.H."/>
        </authorList>
    </citation>
    <scope>NUCLEOTIDE SEQUENCE [LARGE SCALE GENOMIC DNA]</scope>
    <source>
        <strain evidence="6">JHB</strain>
    </source>
</reference>
<dbReference type="Gene3D" id="1.25.10.10">
    <property type="entry name" value="Leucine-rich Repeat Variant"/>
    <property type="match status" value="1"/>
</dbReference>
<keyword evidence="3" id="KW-0539">Nucleus</keyword>
<dbReference type="eggNOG" id="KOG2149">
    <property type="taxonomic scope" value="Eukaryota"/>
</dbReference>
<dbReference type="PANTHER" id="PTHR16056:SF2">
    <property type="entry name" value="TESTIS-EXPRESSED PROTEIN 10"/>
    <property type="match status" value="1"/>
</dbReference>
<dbReference type="PANTHER" id="PTHR16056">
    <property type="entry name" value="REGULATOR OF MICROTUBULE DYNAMICS PROTEIN"/>
    <property type="match status" value="1"/>
</dbReference>
<evidence type="ECO:0000256" key="4">
    <source>
        <dbReference type="SAM" id="MobiDB-lite"/>
    </source>
</evidence>
<dbReference type="Pfam" id="PF12333">
    <property type="entry name" value="Ipi1_N"/>
    <property type="match status" value="1"/>
</dbReference>
<dbReference type="EnsemblMetazoa" id="CPIJ016905-RA">
    <property type="protein sequence ID" value="CPIJ016905-PA"/>
    <property type="gene ID" value="CPIJ016905"/>
</dbReference>
<evidence type="ECO:0000313" key="7">
    <source>
        <dbReference type="EnsemblMetazoa" id="CPIJ016905-PA"/>
    </source>
</evidence>
<dbReference type="EMBL" id="DS232746">
    <property type="protein sequence ID" value="EDS45354.1"/>
    <property type="molecule type" value="Genomic_DNA"/>
</dbReference>
<dbReference type="Proteomes" id="UP000002320">
    <property type="component" value="Unassembled WGS sequence"/>
</dbReference>
<dbReference type="InterPro" id="IPR016024">
    <property type="entry name" value="ARM-type_fold"/>
</dbReference>
<feature type="domain" description="Pre-rRNA-processing protein Ipi1 N-terminal" evidence="5">
    <location>
        <begin position="138"/>
        <end position="233"/>
    </location>
</feature>
<dbReference type="VEuPathDB" id="VectorBase:CPIJ016905"/>
<keyword evidence="8" id="KW-1185">Reference proteome</keyword>
<dbReference type="FunCoup" id="B0XDA0">
    <property type="interactions" value="651"/>
</dbReference>
<sequence length="512" mass="59060">MGGNSRKFKKAEKSKIKLKGAKLPKGTNVTKTNFKVRKIVIPEQLKQRNLSDPTALSHRSLTAKDCLAKLKQNNPASKCDGLRGVREILGKLPTEITENNLSLAVKSIASVAVDLERDVRRDCYKTLGLLFAAAKEENILPFFDVLLSFLRCAMTHIQPRIQEDSLLLLDTYLMYLPRLVLLNRDKIFPQFLDMISKLRNESKPERTLTLSLNKQQTNTKWRTRVLMRLIGMLKILIDRKRGKKELAEDREVEPMEVEDQSNPPKAAQRLGRKHRTQRGRKVLPAELHICYFYCCLNENFRSDRSKNYAKVVTYVEACVNGWRFRSPELNALLLKVLRYMLLETDCSTVNQNTRGLLKTLLEVYIEARLPQDTRNRILILFCDIIVLNDRLWREYGQDIFTLWLKMLPNLLKKSSIDLSVLKALLCLAKQKNTIFLQSLEENIDGIVANAGKIKIVNEQYRNEGAVLIVNLLFWIGSKDTLEKFVKEGKLAELDDGMREYFRSTMRSRLACL</sequence>
<dbReference type="VEuPathDB" id="VectorBase:CQUJHB014144"/>
<reference evidence="7" key="2">
    <citation type="submission" date="2020-05" db="UniProtKB">
        <authorList>
            <consortium name="EnsemblMetazoa"/>
        </authorList>
    </citation>
    <scope>IDENTIFICATION</scope>
    <source>
        <strain evidence="7">JHB</strain>
    </source>
</reference>
<evidence type="ECO:0000313" key="6">
    <source>
        <dbReference type="EMBL" id="EDS45354.1"/>
    </source>
</evidence>
<dbReference type="InterPro" id="IPR024679">
    <property type="entry name" value="Ipi1_N"/>
</dbReference>
<dbReference type="AlphaFoldDB" id="B0XDA0"/>
<dbReference type="HOGENOM" id="CLU_014208_1_0_1"/>
<organism>
    <name type="scientific">Culex quinquefasciatus</name>
    <name type="common">Southern house mosquito</name>
    <name type="synonym">Culex pungens</name>
    <dbReference type="NCBI Taxonomy" id="7176"/>
    <lineage>
        <taxon>Eukaryota</taxon>
        <taxon>Metazoa</taxon>
        <taxon>Ecdysozoa</taxon>
        <taxon>Arthropoda</taxon>
        <taxon>Hexapoda</taxon>
        <taxon>Insecta</taxon>
        <taxon>Pterygota</taxon>
        <taxon>Neoptera</taxon>
        <taxon>Endopterygota</taxon>
        <taxon>Diptera</taxon>
        <taxon>Nematocera</taxon>
        <taxon>Culicoidea</taxon>
        <taxon>Culicidae</taxon>
        <taxon>Culicinae</taxon>
        <taxon>Culicini</taxon>
        <taxon>Culex</taxon>
        <taxon>Culex</taxon>
    </lineage>
</organism>
<dbReference type="KEGG" id="cqu:CpipJ_CPIJ016905"/>
<proteinExistence type="inferred from homology"/>
<dbReference type="STRING" id="7176.B0XDA0"/>
<accession>B0XDA0</accession>
<dbReference type="GO" id="GO:0071339">
    <property type="term" value="C:MLL1 complex"/>
    <property type="evidence" value="ECO:0007669"/>
    <property type="project" value="TreeGrafter"/>
</dbReference>
<protein>
    <recommendedName>
        <fullName evidence="5">Pre-rRNA-processing protein Ipi1 N-terminal domain-containing protein</fullName>
    </recommendedName>
</protein>
<dbReference type="InterPro" id="IPR011989">
    <property type="entry name" value="ARM-like"/>
</dbReference>
<name>B0XDA0_CULQU</name>